<reference evidence="5 6" key="1">
    <citation type="submission" date="2024-02" db="EMBL/GenBank/DDBJ databases">
        <title>High-quality chromosome-scale genome assembly of Pensacola bahiagrass (Paspalum notatum Flugge var. saurae).</title>
        <authorList>
            <person name="Vega J.M."/>
            <person name="Podio M."/>
            <person name="Orjuela J."/>
            <person name="Siena L.A."/>
            <person name="Pessino S.C."/>
            <person name="Combes M.C."/>
            <person name="Mariac C."/>
            <person name="Albertini E."/>
            <person name="Pupilli F."/>
            <person name="Ortiz J.P.A."/>
            <person name="Leblanc O."/>
        </authorList>
    </citation>
    <scope>NUCLEOTIDE SEQUENCE [LARGE SCALE GENOMIC DNA]</scope>
    <source>
        <strain evidence="5">R1</strain>
        <tissue evidence="5">Leaf</tissue>
    </source>
</reference>
<evidence type="ECO:0000313" key="5">
    <source>
        <dbReference type="EMBL" id="WVZ53111.1"/>
    </source>
</evidence>
<dbReference type="InterPro" id="IPR042185">
    <property type="entry name" value="Serpin_sf_2"/>
</dbReference>
<dbReference type="PANTHER" id="PTHR11461:SF189">
    <property type="entry name" value="NON-INHIBITORY SERPIN-Z9-RELATED"/>
    <property type="match status" value="1"/>
</dbReference>
<dbReference type="GO" id="GO:0005615">
    <property type="term" value="C:extracellular space"/>
    <property type="evidence" value="ECO:0007669"/>
    <property type="project" value="InterPro"/>
</dbReference>
<feature type="domain" description="Serpin" evidence="4">
    <location>
        <begin position="74"/>
        <end position="444"/>
    </location>
</feature>
<dbReference type="SMART" id="SM00093">
    <property type="entry name" value="SERPIN"/>
    <property type="match status" value="1"/>
</dbReference>
<proteinExistence type="inferred from homology"/>
<evidence type="ECO:0000259" key="4">
    <source>
        <dbReference type="SMART" id="SM00093"/>
    </source>
</evidence>
<evidence type="ECO:0000313" key="6">
    <source>
        <dbReference type="Proteomes" id="UP001341281"/>
    </source>
</evidence>
<evidence type="ECO:0000256" key="2">
    <source>
        <dbReference type="RuleBase" id="RU000411"/>
    </source>
</evidence>
<dbReference type="PANTHER" id="PTHR11461">
    <property type="entry name" value="SERINE PROTEASE INHIBITOR, SERPIN"/>
    <property type="match status" value="1"/>
</dbReference>
<name>A0AAQ3PMZ7_PASNO</name>
<comment type="similarity">
    <text evidence="1 2">Belongs to the serpin family.</text>
</comment>
<protein>
    <recommendedName>
        <fullName evidence="4">Serpin domain-containing protein</fullName>
    </recommendedName>
</protein>
<dbReference type="Proteomes" id="UP001341281">
    <property type="component" value="Chromosome 01"/>
</dbReference>
<dbReference type="SUPFAM" id="SSF56574">
    <property type="entry name" value="Serpins"/>
    <property type="match status" value="1"/>
</dbReference>
<dbReference type="Pfam" id="PF00079">
    <property type="entry name" value="Serpin"/>
    <property type="match status" value="1"/>
</dbReference>
<organism evidence="5 6">
    <name type="scientific">Paspalum notatum var. saurae</name>
    <dbReference type="NCBI Taxonomy" id="547442"/>
    <lineage>
        <taxon>Eukaryota</taxon>
        <taxon>Viridiplantae</taxon>
        <taxon>Streptophyta</taxon>
        <taxon>Embryophyta</taxon>
        <taxon>Tracheophyta</taxon>
        <taxon>Spermatophyta</taxon>
        <taxon>Magnoliopsida</taxon>
        <taxon>Liliopsida</taxon>
        <taxon>Poales</taxon>
        <taxon>Poaceae</taxon>
        <taxon>PACMAD clade</taxon>
        <taxon>Panicoideae</taxon>
        <taxon>Andropogonodae</taxon>
        <taxon>Paspaleae</taxon>
        <taxon>Paspalinae</taxon>
        <taxon>Paspalum</taxon>
    </lineage>
</organism>
<dbReference type="InterPro" id="IPR042178">
    <property type="entry name" value="Serpin_sf_1"/>
</dbReference>
<dbReference type="PROSITE" id="PS00284">
    <property type="entry name" value="SERPIN"/>
    <property type="match status" value="1"/>
</dbReference>
<evidence type="ECO:0000256" key="3">
    <source>
        <dbReference type="SAM" id="MobiDB-lite"/>
    </source>
</evidence>
<evidence type="ECO:0000256" key="1">
    <source>
        <dbReference type="ARBA" id="ARBA00009500"/>
    </source>
</evidence>
<dbReference type="Gene3D" id="2.30.39.10">
    <property type="entry name" value="Alpha-1-antitrypsin, domain 1"/>
    <property type="match status" value="1"/>
</dbReference>
<dbReference type="AlphaFoldDB" id="A0AAQ3PMZ7"/>
<dbReference type="InterPro" id="IPR000215">
    <property type="entry name" value="Serpin_fam"/>
</dbReference>
<dbReference type="InterPro" id="IPR036186">
    <property type="entry name" value="Serpin_sf"/>
</dbReference>
<accession>A0AAQ3PMZ7</accession>
<gene>
    <name evidence="5" type="ORF">U9M48_004097</name>
</gene>
<keyword evidence="6" id="KW-1185">Reference proteome</keyword>
<dbReference type="GO" id="GO:0004867">
    <property type="term" value="F:serine-type endopeptidase inhibitor activity"/>
    <property type="evidence" value="ECO:0007669"/>
    <property type="project" value="InterPro"/>
</dbReference>
<dbReference type="Gene3D" id="3.30.497.10">
    <property type="entry name" value="Antithrombin, subunit I, domain 2"/>
    <property type="match status" value="1"/>
</dbReference>
<sequence length="446" mass="48782">MQLCSLRRALHLRRPRAAQPFLIHGAARIHAFSSASPAPAQSPKDEARAAAPPPMMPTRPWEEALAAAQRSFCFPLAGRVLAASATGNAAFSPAVVHATLALAAAGAHGATRRQFLQALGYGGGGRGGAADAANVASRVLKRVLRDRSPSGGPRLMFAGGIWADASTRLSPGFVDAARTAYHCAAKTADFMNKPEDAAKQMNLWVQESTKGFVTSLLPDGSIDQNTGLVIGSALYLRGRWLDRADMSTEVKKFFCLDGNCVEVPFVEYDRTRLFAVHDGFKVIKLPYHQGMNQRKFSMYIFLPDAHDGLFELTRKIFAEPSFLEQHLPTEKQHVDIKVPKFTVSFQINMKEFLKDMGLELPFLHDADFTNMVKEDESSGPLFVSDVLHKAILEVNDKGIEETSVAMGIGKPSPAEHFVANHPFFFFIREELSGSVIFMGHIIDPSS</sequence>
<dbReference type="InterPro" id="IPR023795">
    <property type="entry name" value="Serpin_CS"/>
</dbReference>
<feature type="region of interest" description="Disordered" evidence="3">
    <location>
        <begin position="34"/>
        <end position="58"/>
    </location>
</feature>
<dbReference type="EMBL" id="CP144745">
    <property type="protein sequence ID" value="WVZ53111.1"/>
    <property type="molecule type" value="Genomic_DNA"/>
</dbReference>
<dbReference type="InterPro" id="IPR023796">
    <property type="entry name" value="Serpin_dom"/>
</dbReference>